<reference evidence="1" key="1">
    <citation type="submission" date="2021-02" db="EMBL/GenBank/DDBJ databases">
        <authorList>
            <person name="Nowell W R."/>
        </authorList>
    </citation>
    <scope>NUCLEOTIDE SEQUENCE</scope>
</reference>
<dbReference type="Proteomes" id="UP000663881">
    <property type="component" value="Unassembled WGS sequence"/>
</dbReference>
<evidence type="ECO:0000313" key="2">
    <source>
        <dbReference type="Proteomes" id="UP000663881"/>
    </source>
</evidence>
<accession>A0A819VMX5</accession>
<evidence type="ECO:0000313" key="1">
    <source>
        <dbReference type="EMBL" id="CAF4112375.1"/>
    </source>
</evidence>
<dbReference type="AlphaFoldDB" id="A0A819VMX5"/>
<sequence length="194" mass="22605">MKLGETLYTQLTDRQLSIDKRLDLTEQYWNIDSKQMIFDWLSGLVINRKKSGLESVELVHRVWHQLIFCLKNLSNEQVSIKTSFIKALVDTLGNDIGESNNSAIECCLLIGNQGKELDYKYDQLVELLRIVLTKYKEHEQLLTMVLNKYWATVRVQGNINKRLALWTLNPATPVQIWVEPDVFFFISKNSIKKN</sequence>
<comment type="caution">
    <text evidence="1">The sequence shown here is derived from an EMBL/GenBank/DDBJ whole genome shotgun (WGS) entry which is preliminary data.</text>
</comment>
<organism evidence="1 2">
    <name type="scientific">Adineta steineri</name>
    <dbReference type="NCBI Taxonomy" id="433720"/>
    <lineage>
        <taxon>Eukaryota</taxon>
        <taxon>Metazoa</taxon>
        <taxon>Spiralia</taxon>
        <taxon>Gnathifera</taxon>
        <taxon>Rotifera</taxon>
        <taxon>Eurotatoria</taxon>
        <taxon>Bdelloidea</taxon>
        <taxon>Adinetida</taxon>
        <taxon>Adinetidae</taxon>
        <taxon>Adineta</taxon>
    </lineage>
</organism>
<dbReference type="EMBL" id="CAJOAY010005577">
    <property type="protein sequence ID" value="CAF4112375.1"/>
    <property type="molecule type" value="Genomic_DNA"/>
</dbReference>
<gene>
    <name evidence="1" type="ORF">OKA104_LOCUS36279</name>
</gene>
<protein>
    <submittedName>
        <fullName evidence="1">Uncharacterized protein</fullName>
    </submittedName>
</protein>
<name>A0A819VMX5_9BILA</name>
<proteinExistence type="predicted"/>